<name>A0A8J3J193_9ACTN</name>
<dbReference type="EMBL" id="BOMB01000006">
    <property type="protein sequence ID" value="GID10210.1"/>
    <property type="molecule type" value="Genomic_DNA"/>
</dbReference>
<comment type="caution">
    <text evidence="1">The sequence shown here is derived from an EMBL/GenBank/DDBJ whole genome shotgun (WGS) entry which is preliminary data.</text>
</comment>
<proteinExistence type="predicted"/>
<evidence type="ECO:0000313" key="1">
    <source>
        <dbReference type="EMBL" id="GID10210.1"/>
    </source>
</evidence>
<gene>
    <name evidence="1" type="ORF">Aru02nite_10990</name>
</gene>
<accession>A0A8J3J193</accession>
<organism evidence="1 2">
    <name type="scientific">Actinocatenispora rupis</name>
    <dbReference type="NCBI Taxonomy" id="519421"/>
    <lineage>
        <taxon>Bacteria</taxon>
        <taxon>Bacillati</taxon>
        <taxon>Actinomycetota</taxon>
        <taxon>Actinomycetes</taxon>
        <taxon>Micromonosporales</taxon>
        <taxon>Micromonosporaceae</taxon>
        <taxon>Actinocatenispora</taxon>
    </lineage>
</organism>
<dbReference type="RefSeq" id="WP_203655414.1">
    <property type="nucleotide sequence ID" value="NZ_BAAAZM010000002.1"/>
</dbReference>
<evidence type="ECO:0000313" key="2">
    <source>
        <dbReference type="Proteomes" id="UP000612808"/>
    </source>
</evidence>
<dbReference type="AlphaFoldDB" id="A0A8J3J193"/>
<reference evidence="1" key="1">
    <citation type="submission" date="2021-01" db="EMBL/GenBank/DDBJ databases">
        <title>Whole genome shotgun sequence of Actinocatenispora rupis NBRC 107355.</title>
        <authorList>
            <person name="Komaki H."/>
            <person name="Tamura T."/>
        </authorList>
    </citation>
    <scope>NUCLEOTIDE SEQUENCE</scope>
    <source>
        <strain evidence="1">NBRC 107355</strain>
    </source>
</reference>
<protein>
    <submittedName>
        <fullName evidence="1">Uncharacterized protein</fullName>
    </submittedName>
</protein>
<dbReference type="Proteomes" id="UP000612808">
    <property type="component" value="Unassembled WGS sequence"/>
</dbReference>
<sequence>MDPDQTLREIRELLDDDRRAPLARDDVGALLDRIEALDRWLSRGGFLPRAWQAPRRPDQASTARR</sequence>
<keyword evidence="2" id="KW-1185">Reference proteome</keyword>